<proteinExistence type="predicted"/>
<dbReference type="AlphaFoldDB" id="A0A3S0ZRE2"/>
<evidence type="ECO:0000313" key="12">
    <source>
        <dbReference type="Proteomes" id="UP000271974"/>
    </source>
</evidence>
<keyword evidence="3 9" id="KW-0812">Transmembrane</keyword>
<dbReference type="InterPro" id="IPR000276">
    <property type="entry name" value="GPCR_Rhodpsn"/>
</dbReference>
<organism evidence="11 12">
    <name type="scientific">Elysia chlorotica</name>
    <name type="common">Eastern emerald elysia</name>
    <name type="synonym">Sea slug</name>
    <dbReference type="NCBI Taxonomy" id="188477"/>
    <lineage>
        <taxon>Eukaryota</taxon>
        <taxon>Metazoa</taxon>
        <taxon>Spiralia</taxon>
        <taxon>Lophotrochozoa</taxon>
        <taxon>Mollusca</taxon>
        <taxon>Gastropoda</taxon>
        <taxon>Heterobranchia</taxon>
        <taxon>Euthyneura</taxon>
        <taxon>Panpulmonata</taxon>
        <taxon>Sacoglossa</taxon>
        <taxon>Placobranchoidea</taxon>
        <taxon>Plakobranchidae</taxon>
        <taxon>Elysia</taxon>
    </lineage>
</organism>
<keyword evidence="2" id="KW-1003">Cell membrane</keyword>
<keyword evidence="8" id="KW-0807">Transducer</keyword>
<evidence type="ECO:0000256" key="4">
    <source>
        <dbReference type="ARBA" id="ARBA00022989"/>
    </source>
</evidence>
<dbReference type="PRINTS" id="PR00237">
    <property type="entry name" value="GPCRRHODOPSN"/>
</dbReference>
<name>A0A3S0ZRE2_ELYCH</name>
<protein>
    <recommendedName>
        <fullName evidence="10">G-protein coupled receptors family 1 profile domain-containing protein</fullName>
    </recommendedName>
</protein>
<dbReference type="InterPro" id="IPR019427">
    <property type="entry name" value="7TM_GPCR_serpentine_rcpt_Srw"/>
</dbReference>
<evidence type="ECO:0000256" key="2">
    <source>
        <dbReference type="ARBA" id="ARBA00022475"/>
    </source>
</evidence>
<evidence type="ECO:0000313" key="11">
    <source>
        <dbReference type="EMBL" id="RUS80990.1"/>
    </source>
</evidence>
<dbReference type="InterPro" id="IPR017452">
    <property type="entry name" value="GPCR_Rhodpsn_7TM"/>
</dbReference>
<sequence length="361" mass="40023">MDDRENESFVGNDTCTTDLTAHHRAIWILEILARQICFPLLFDWINFCVSIIGVVGNILIIAVYSKLGFFESIHISYVALAAVDLCSFFPGLAQTLLRKVFLPLANIHVQDNFQFGAVFMAWPYTAFSRTSGLVTAWVSLERCLCVACPMAVKTLITRRATVAAITAILTLGCAPLLSAFLGVSFHWDFNLGNNGTLVILTKNGSNKLLVLLKMIAGVLLGALYPALSWITVSVCTTVLVVKLKQSARWRQRNACPRNTVNTVRGREATMSTQRLRVTKTVVIVASLFIALSLPLSVHLLLTIAMKETYRVDGTYPYIFQVMSFITLTLNHVNSSANIFVFTAMGSKFRNTLKNILHFKCS</sequence>
<evidence type="ECO:0000256" key="6">
    <source>
        <dbReference type="ARBA" id="ARBA00023136"/>
    </source>
</evidence>
<keyword evidence="7" id="KW-0675">Receptor</keyword>
<keyword evidence="5" id="KW-0297">G-protein coupled receptor</keyword>
<dbReference type="Pfam" id="PF10324">
    <property type="entry name" value="7TM_GPCR_Srw"/>
    <property type="match status" value="1"/>
</dbReference>
<feature type="transmembrane region" description="Helical" evidence="9">
    <location>
        <begin position="280"/>
        <end position="305"/>
    </location>
</feature>
<dbReference type="EMBL" id="RQTK01000362">
    <property type="protein sequence ID" value="RUS80990.1"/>
    <property type="molecule type" value="Genomic_DNA"/>
</dbReference>
<dbReference type="PROSITE" id="PS50262">
    <property type="entry name" value="G_PROTEIN_RECEP_F1_2"/>
    <property type="match status" value="1"/>
</dbReference>
<evidence type="ECO:0000259" key="10">
    <source>
        <dbReference type="PROSITE" id="PS50262"/>
    </source>
</evidence>
<dbReference type="Proteomes" id="UP000271974">
    <property type="component" value="Unassembled WGS sequence"/>
</dbReference>
<feature type="transmembrane region" description="Helical" evidence="9">
    <location>
        <begin position="161"/>
        <end position="187"/>
    </location>
</feature>
<dbReference type="PANTHER" id="PTHR24230">
    <property type="entry name" value="G-PROTEIN COUPLED RECEPTOR"/>
    <property type="match status" value="1"/>
</dbReference>
<evidence type="ECO:0000256" key="8">
    <source>
        <dbReference type="ARBA" id="ARBA00023224"/>
    </source>
</evidence>
<feature type="transmembrane region" description="Helical" evidence="9">
    <location>
        <begin position="117"/>
        <end position="140"/>
    </location>
</feature>
<accession>A0A3S0ZRE2</accession>
<evidence type="ECO:0000256" key="7">
    <source>
        <dbReference type="ARBA" id="ARBA00023170"/>
    </source>
</evidence>
<dbReference type="GO" id="GO:0008528">
    <property type="term" value="F:G protein-coupled peptide receptor activity"/>
    <property type="evidence" value="ECO:0007669"/>
    <property type="project" value="InterPro"/>
</dbReference>
<keyword evidence="4 9" id="KW-1133">Transmembrane helix</keyword>
<evidence type="ECO:0000256" key="3">
    <source>
        <dbReference type="ARBA" id="ARBA00022692"/>
    </source>
</evidence>
<dbReference type="SUPFAM" id="SSF81321">
    <property type="entry name" value="Family A G protein-coupled receptor-like"/>
    <property type="match status" value="1"/>
</dbReference>
<dbReference type="GO" id="GO:0007218">
    <property type="term" value="P:neuropeptide signaling pathway"/>
    <property type="evidence" value="ECO:0007669"/>
    <property type="project" value="TreeGrafter"/>
</dbReference>
<dbReference type="OrthoDB" id="6091802at2759"/>
<gene>
    <name evidence="11" type="ORF">EGW08_011265</name>
</gene>
<feature type="domain" description="G-protein coupled receptors family 1 profile" evidence="10">
    <location>
        <begin position="56"/>
        <end position="341"/>
    </location>
</feature>
<feature type="transmembrane region" description="Helical" evidence="9">
    <location>
        <begin position="317"/>
        <end position="343"/>
    </location>
</feature>
<keyword evidence="12" id="KW-1185">Reference proteome</keyword>
<dbReference type="Gene3D" id="1.20.1070.10">
    <property type="entry name" value="Rhodopsin 7-helix transmembrane proteins"/>
    <property type="match status" value="1"/>
</dbReference>
<evidence type="ECO:0000256" key="5">
    <source>
        <dbReference type="ARBA" id="ARBA00023040"/>
    </source>
</evidence>
<dbReference type="GO" id="GO:0005886">
    <property type="term" value="C:plasma membrane"/>
    <property type="evidence" value="ECO:0007669"/>
    <property type="project" value="UniProtKB-SubCell"/>
</dbReference>
<feature type="transmembrane region" description="Helical" evidence="9">
    <location>
        <begin position="77"/>
        <end position="97"/>
    </location>
</feature>
<comment type="caution">
    <text evidence="11">The sequence shown here is derived from an EMBL/GenBank/DDBJ whole genome shotgun (WGS) entry which is preliminary data.</text>
</comment>
<reference evidence="11 12" key="1">
    <citation type="submission" date="2019-01" db="EMBL/GenBank/DDBJ databases">
        <title>A draft genome assembly of the solar-powered sea slug Elysia chlorotica.</title>
        <authorList>
            <person name="Cai H."/>
            <person name="Li Q."/>
            <person name="Fang X."/>
            <person name="Li J."/>
            <person name="Curtis N.E."/>
            <person name="Altenburger A."/>
            <person name="Shibata T."/>
            <person name="Feng M."/>
            <person name="Maeda T."/>
            <person name="Schwartz J.A."/>
            <person name="Shigenobu S."/>
            <person name="Lundholm N."/>
            <person name="Nishiyama T."/>
            <person name="Yang H."/>
            <person name="Hasebe M."/>
            <person name="Li S."/>
            <person name="Pierce S.K."/>
            <person name="Wang J."/>
        </authorList>
    </citation>
    <scope>NUCLEOTIDE SEQUENCE [LARGE SCALE GENOMIC DNA]</scope>
    <source>
        <strain evidence="11">EC2010</strain>
        <tissue evidence="11">Whole organism of an adult</tissue>
    </source>
</reference>
<feature type="transmembrane region" description="Helical" evidence="9">
    <location>
        <begin position="214"/>
        <end position="241"/>
    </location>
</feature>
<keyword evidence="6 9" id="KW-0472">Membrane</keyword>
<dbReference type="PANTHER" id="PTHR24230:SF75">
    <property type="entry name" value="RELAXIN FAMILY PEPTIDE RECEPTOR 3"/>
    <property type="match status" value="1"/>
</dbReference>
<comment type="subcellular location">
    <subcellularLocation>
        <location evidence="1">Cell membrane</location>
        <topology evidence="1">Multi-pass membrane protein</topology>
    </subcellularLocation>
</comment>
<feature type="transmembrane region" description="Helical" evidence="9">
    <location>
        <begin position="44"/>
        <end position="65"/>
    </location>
</feature>
<evidence type="ECO:0000256" key="1">
    <source>
        <dbReference type="ARBA" id="ARBA00004651"/>
    </source>
</evidence>
<evidence type="ECO:0000256" key="9">
    <source>
        <dbReference type="SAM" id="Phobius"/>
    </source>
</evidence>